<dbReference type="Proteomes" id="UP001177003">
    <property type="component" value="Chromosome 8"/>
</dbReference>
<dbReference type="PANTHER" id="PTHR48052:SF8">
    <property type="entry name" value="LRR RECEPTOR-LIKE SERINE_THREONINE-PROTEIN KINASE FLS2"/>
    <property type="match status" value="1"/>
</dbReference>
<evidence type="ECO:0000256" key="5">
    <source>
        <dbReference type="ARBA" id="ARBA00022692"/>
    </source>
</evidence>
<dbReference type="FunFam" id="3.80.10.10:FF:000413">
    <property type="entry name" value="Inactive leucine-rich repeat receptor-like protein kinase"/>
    <property type="match status" value="1"/>
</dbReference>
<name>A0AA35ZXH5_LACSI</name>
<evidence type="ECO:0000256" key="4">
    <source>
        <dbReference type="ARBA" id="ARBA00022614"/>
    </source>
</evidence>
<dbReference type="SUPFAM" id="SSF52058">
    <property type="entry name" value="L domain-like"/>
    <property type="match status" value="1"/>
</dbReference>
<dbReference type="EMBL" id="OX465084">
    <property type="protein sequence ID" value="CAI9300001.1"/>
    <property type="molecule type" value="Genomic_DNA"/>
</dbReference>
<dbReference type="AlphaFoldDB" id="A0AA35ZXH5"/>
<keyword evidence="8" id="KW-1133">Transmembrane helix</keyword>
<evidence type="ECO:0000256" key="2">
    <source>
        <dbReference type="ARBA" id="ARBA00009592"/>
    </source>
</evidence>
<keyword evidence="11" id="KW-0325">Glycoprotein</keyword>
<keyword evidence="5" id="KW-0812">Transmembrane</keyword>
<keyword evidence="7" id="KW-0677">Repeat</keyword>
<keyword evidence="10" id="KW-0675">Receptor</keyword>
<comment type="similarity">
    <text evidence="2">Belongs to the RLP family.</text>
</comment>
<evidence type="ECO:0000256" key="11">
    <source>
        <dbReference type="ARBA" id="ARBA00023180"/>
    </source>
</evidence>
<evidence type="ECO:0000313" key="12">
    <source>
        <dbReference type="EMBL" id="CAI9300001.1"/>
    </source>
</evidence>
<keyword evidence="13" id="KW-1185">Reference proteome</keyword>
<evidence type="ECO:0000256" key="6">
    <source>
        <dbReference type="ARBA" id="ARBA00022729"/>
    </source>
</evidence>
<sequence length="188" mass="21272">MHVLFINEYNYSHILPINDFSGGIPRFIGNLTSLKILSLGKCGLGGRFFAIFSTELVEYTKFSKPCFKCFFWWPSFIDWKLFELSTLSISLNLGGNQLSGELPQEVGNLKNLNEIILENNRLSGDLPTTISSCSSLVNLDISNNFFQGTLKSSLRSLRAIQTFDASQNNFTTKIPTYLEEIRFISNFL</sequence>
<dbReference type="Gene3D" id="3.80.10.10">
    <property type="entry name" value="Ribonuclease Inhibitor"/>
    <property type="match status" value="1"/>
</dbReference>
<evidence type="ECO:0000256" key="10">
    <source>
        <dbReference type="ARBA" id="ARBA00023170"/>
    </source>
</evidence>
<dbReference type="InterPro" id="IPR001611">
    <property type="entry name" value="Leu-rich_rpt"/>
</dbReference>
<keyword evidence="4" id="KW-0433">Leucine-rich repeat</keyword>
<comment type="subcellular location">
    <subcellularLocation>
        <location evidence="1">Cell membrane</location>
        <topology evidence="1">Single-pass type I membrane protein</topology>
    </subcellularLocation>
</comment>
<dbReference type="InterPro" id="IPR032675">
    <property type="entry name" value="LRR_dom_sf"/>
</dbReference>
<dbReference type="Pfam" id="PF00560">
    <property type="entry name" value="LRR_1"/>
    <property type="match status" value="3"/>
</dbReference>
<evidence type="ECO:0008006" key="14">
    <source>
        <dbReference type="Google" id="ProtNLM"/>
    </source>
</evidence>
<gene>
    <name evidence="12" type="ORF">LSALG_LOCUS38674</name>
</gene>
<proteinExistence type="inferred from homology"/>
<dbReference type="PANTHER" id="PTHR48052">
    <property type="entry name" value="UNNAMED PRODUCT"/>
    <property type="match status" value="1"/>
</dbReference>
<keyword evidence="9" id="KW-0472">Membrane</keyword>
<evidence type="ECO:0000256" key="7">
    <source>
        <dbReference type="ARBA" id="ARBA00022737"/>
    </source>
</evidence>
<protein>
    <recommendedName>
        <fullName evidence="14">Non-specific serine/threonine protein kinase</fullName>
    </recommendedName>
</protein>
<keyword evidence="3" id="KW-1003">Cell membrane</keyword>
<evidence type="ECO:0000256" key="9">
    <source>
        <dbReference type="ARBA" id="ARBA00023136"/>
    </source>
</evidence>
<dbReference type="GO" id="GO:0005886">
    <property type="term" value="C:plasma membrane"/>
    <property type="evidence" value="ECO:0007669"/>
    <property type="project" value="UniProtKB-SubCell"/>
</dbReference>
<keyword evidence="6" id="KW-0732">Signal</keyword>
<organism evidence="12 13">
    <name type="scientific">Lactuca saligna</name>
    <name type="common">Willowleaf lettuce</name>
    <dbReference type="NCBI Taxonomy" id="75948"/>
    <lineage>
        <taxon>Eukaryota</taxon>
        <taxon>Viridiplantae</taxon>
        <taxon>Streptophyta</taxon>
        <taxon>Embryophyta</taxon>
        <taxon>Tracheophyta</taxon>
        <taxon>Spermatophyta</taxon>
        <taxon>Magnoliopsida</taxon>
        <taxon>eudicotyledons</taxon>
        <taxon>Gunneridae</taxon>
        <taxon>Pentapetalae</taxon>
        <taxon>asterids</taxon>
        <taxon>campanulids</taxon>
        <taxon>Asterales</taxon>
        <taxon>Asteraceae</taxon>
        <taxon>Cichorioideae</taxon>
        <taxon>Cichorieae</taxon>
        <taxon>Lactucinae</taxon>
        <taxon>Lactuca</taxon>
    </lineage>
</organism>
<reference evidence="12" key="1">
    <citation type="submission" date="2023-04" db="EMBL/GenBank/DDBJ databases">
        <authorList>
            <person name="Vijverberg K."/>
            <person name="Xiong W."/>
            <person name="Schranz E."/>
        </authorList>
    </citation>
    <scope>NUCLEOTIDE SEQUENCE</scope>
</reference>
<evidence type="ECO:0000256" key="1">
    <source>
        <dbReference type="ARBA" id="ARBA00004251"/>
    </source>
</evidence>
<evidence type="ECO:0000256" key="8">
    <source>
        <dbReference type="ARBA" id="ARBA00022989"/>
    </source>
</evidence>
<evidence type="ECO:0000256" key="3">
    <source>
        <dbReference type="ARBA" id="ARBA00022475"/>
    </source>
</evidence>
<evidence type="ECO:0000313" key="13">
    <source>
        <dbReference type="Proteomes" id="UP001177003"/>
    </source>
</evidence>
<accession>A0AA35ZXH5</accession>